<comment type="caution">
    <text evidence="2">The sequence shown here is derived from an EMBL/GenBank/DDBJ whole genome shotgun (WGS) entry which is preliminary data.</text>
</comment>
<name>A0A2T4JCH0_FUSBL</name>
<feature type="transmembrane region" description="Helical" evidence="1">
    <location>
        <begin position="53"/>
        <end position="71"/>
    </location>
</feature>
<accession>A0A2T4JCH0</accession>
<dbReference type="RefSeq" id="WP_107672220.1">
    <property type="nucleotide sequence ID" value="NZ_PZKE01000003.1"/>
</dbReference>
<evidence type="ECO:0000256" key="1">
    <source>
        <dbReference type="SAM" id="Phobius"/>
    </source>
</evidence>
<dbReference type="InterPro" id="IPR009305">
    <property type="entry name" value="Mpo1-like"/>
</dbReference>
<sequence length="101" mass="11400">MLGGRSWSEWIAQYQQSHQNRWNQLTHAFGIPMIVVSLALAVLSILVPGLWGWAVALFILGWALQFVGHAIEGKPPEFFKDWRFLLVGTRCWWAPAGGGPR</sequence>
<proteinExistence type="predicted"/>
<protein>
    <submittedName>
        <fullName evidence="2">DUF962 domain-containing protein</fullName>
    </submittedName>
</protein>
<keyword evidence="1" id="KW-0812">Transmembrane</keyword>
<organism evidence="2 3">
    <name type="scientific">Fuscovulum blasticum DSM 2131</name>
    <dbReference type="NCBI Taxonomy" id="1188250"/>
    <lineage>
        <taxon>Bacteria</taxon>
        <taxon>Pseudomonadati</taxon>
        <taxon>Pseudomonadota</taxon>
        <taxon>Alphaproteobacteria</taxon>
        <taxon>Rhodobacterales</taxon>
        <taxon>Paracoccaceae</taxon>
        <taxon>Pseudogemmobacter</taxon>
    </lineage>
</organism>
<keyword evidence="1" id="KW-1133">Transmembrane helix</keyword>
<keyword evidence="1" id="KW-0472">Membrane</keyword>
<evidence type="ECO:0000313" key="3">
    <source>
        <dbReference type="Proteomes" id="UP000241362"/>
    </source>
</evidence>
<keyword evidence="3" id="KW-1185">Reference proteome</keyword>
<evidence type="ECO:0000313" key="2">
    <source>
        <dbReference type="EMBL" id="PTE15543.1"/>
    </source>
</evidence>
<dbReference type="EMBL" id="PZKE01000003">
    <property type="protein sequence ID" value="PTE15543.1"/>
    <property type="molecule type" value="Genomic_DNA"/>
</dbReference>
<feature type="transmembrane region" description="Helical" evidence="1">
    <location>
        <begin position="25"/>
        <end position="47"/>
    </location>
</feature>
<reference evidence="2 3" key="1">
    <citation type="submission" date="2018-03" db="EMBL/GenBank/DDBJ databases">
        <title>Rhodobacter blasticus.</title>
        <authorList>
            <person name="Meyer T.E."/>
            <person name="Miller S."/>
            <person name="Lodha T."/>
            <person name="Gandham S."/>
            <person name="Chintalapati S."/>
            <person name="Chintalapati V.R."/>
        </authorList>
    </citation>
    <scope>NUCLEOTIDE SEQUENCE [LARGE SCALE GENOMIC DNA]</scope>
    <source>
        <strain evidence="2 3">DSM 2131</strain>
    </source>
</reference>
<dbReference type="Proteomes" id="UP000241362">
    <property type="component" value="Unassembled WGS sequence"/>
</dbReference>
<dbReference type="AlphaFoldDB" id="A0A2T4JCH0"/>
<dbReference type="Pfam" id="PF06127">
    <property type="entry name" value="Mpo1-like"/>
    <property type="match status" value="1"/>
</dbReference>
<gene>
    <name evidence="2" type="ORF">C5F44_03970</name>
</gene>